<dbReference type="EMBL" id="MU267598">
    <property type="protein sequence ID" value="KAH7915632.1"/>
    <property type="molecule type" value="Genomic_DNA"/>
</dbReference>
<sequence>MFLDPISQSALQVYYTGIPFTPSSALVRKTFQRELGGTMAILSGQWDGWDASIRAISMKSSIQSIAFSPDGKLLASGNDTEGVQLWNAITGINVANLGPKEKPSCAVRFSPSGAYVAVGCGNGLVTMWDTLTGQTVIDDDEQHDKPVKSLVFSHNSAILASASQDNYIQLWDVSQGHFLRRLTLEGTVLHFAFSSNNRLLVSGCEDTTIIIWNLESATLHRKLKGHSAAVNCVAVSDDNTLLASGSDDKTVRVWDTRTGVCLRTYPGHDNPIRAVRLAPDNGHVISISKKVVAYSKISKKKSFECIWSAGQFFRNTIIHMPVWYSQIARFMTSRFVGQMVSTDEDDSTIVSDFSPGFDFTFSYNGAIFLATSLKPLSPQPPLFGSLNDDSFTLALSSDTTRIATGSTRGILQMWDPALPMWNWKDFAGLMKETLEVLVPSPDGRFCLARTLFQVALMSANGKIIKSLEGGFIATSDLIDDKKTNMAFSPDSNMFAYWSDEFRSLYTAGSIRIYDSATGKRISRCSGIANIECVTFSPDGARIACGNEEGILKIWDVSSSNEILTIAPPSPFVLSSIRFSPDGLKIVGGTSEGHVQLWDASNGQSIADLDGHGSKVKSFVFTLDSSRIIYYHEDNSIHVWSPPSAFAHSLTSSAANIDTVEMLVYSDTDSTITCRSTNGSISVWTLPKDIKSVCANELDKGSFCEMCSHQPDSQSANPHLISQSEPGNIYDNLLRSAYVFREDGWIYHGTQRLFWLPSTFRPASPSAMVAYRQKLWILTATERILLLDISAIDYRLKRDSQLVKPEFLTGKFQQ</sequence>
<name>A0ACB8ATH2_9AGAM</name>
<protein>
    <submittedName>
        <fullName evidence="1">WD40-repeat-containing domain protein</fullName>
    </submittedName>
</protein>
<proteinExistence type="predicted"/>
<accession>A0ACB8ATH2</accession>
<organism evidence="1 2">
    <name type="scientific">Hygrophoropsis aurantiaca</name>
    <dbReference type="NCBI Taxonomy" id="72124"/>
    <lineage>
        <taxon>Eukaryota</taxon>
        <taxon>Fungi</taxon>
        <taxon>Dikarya</taxon>
        <taxon>Basidiomycota</taxon>
        <taxon>Agaricomycotina</taxon>
        <taxon>Agaricomycetes</taxon>
        <taxon>Agaricomycetidae</taxon>
        <taxon>Boletales</taxon>
        <taxon>Coniophorineae</taxon>
        <taxon>Hygrophoropsidaceae</taxon>
        <taxon>Hygrophoropsis</taxon>
    </lineage>
</organism>
<evidence type="ECO:0000313" key="1">
    <source>
        <dbReference type="EMBL" id="KAH7915632.1"/>
    </source>
</evidence>
<comment type="caution">
    <text evidence="1">The sequence shown here is derived from an EMBL/GenBank/DDBJ whole genome shotgun (WGS) entry which is preliminary data.</text>
</comment>
<evidence type="ECO:0000313" key="2">
    <source>
        <dbReference type="Proteomes" id="UP000790377"/>
    </source>
</evidence>
<keyword evidence="2" id="KW-1185">Reference proteome</keyword>
<dbReference type="Proteomes" id="UP000790377">
    <property type="component" value="Unassembled WGS sequence"/>
</dbReference>
<gene>
    <name evidence="1" type="ORF">BJ138DRAFT_19651</name>
</gene>
<reference evidence="1" key="1">
    <citation type="journal article" date="2021" name="New Phytol.">
        <title>Evolutionary innovations through gain and loss of genes in the ectomycorrhizal Boletales.</title>
        <authorList>
            <person name="Wu G."/>
            <person name="Miyauchi S."/>
            <person name="Morin E."/>
            <person name="Kuo A."/>
            <person name="Drula E."/>
            <person name="Varga T."/>
            <person name="Kohler A."/>
            <person name="Feng B."/>
            <person name="Cao Y."/>
            <person name="Lipzen A."/>
            <person name="Daum C."/>
            <person name="Hundley H."/>
            <person name="Pangilinan J."/>
            <person name="Johnson J."/>
            <person name="Barry K."/>
            <person name="LaButti K."/>
            <person name="Ng V."/>
            <person name="Ahrendt S."/>
            <person name="Min B."/>
            <person name="Choi I.G."/>
            <person name="Park H."/>
            <person name="Plett J.M."/>
            <person name="Magnuson J."/>
            <person name="Spatafora J.W."/>
            <person name="Nagy L.G."/>
            <person name="Henrissat B."/>
            <person name="Grigoriev I.V."/>
            <person name="Yang Z.L."/>
            <person name="Xu J."/>
            <person name="Martin F.M."/>
        </authorList>
    </citation>
    <scope>NUCLEOTIDE SEQUENCE</scope>
    <source>
        <strain evidence="1">ATCC 28755</strain>
    </source>
</reference>